<dbReference type="Proteomes" id="UP000177659">
    <property type="component" value="Unassembled WGS sequence"/>
</dbReference>
<proteinExistence type="predicted"/>
<evidence type="ECO:0000313" key="2">
    <source>
        <dbReference type="Proteomes" id="UP000177659"/>
    </source>
</evidence>
<dbReference type="PANTHER" id="PTHR32305">
    <property type="match status" value="1"/>
</dbReference>
<accession>A0A1F6D1A3</accession>
<gene>
    <name evidence="1" type="ORF">A3D62_01890</name>
</gene>
<reference evidence="1 2" key="1">
    <citation type="journal article" date="2016" name="Nat. Commun.">
        <title>Thousands of microbial genomes shed light on interconnected biogeochemical processes in an aquifer system.</title>
        <authorList>
            <person name="Anantharaman K."/>
            <person name="Brown C.T."/>
            <person name="Hug L.A."/>
            <person name="Sharon I."/>
            <person name="Castelle C.J."/>
            <person name="Probst A.J."/>
            <person name="Thomas B.C."/>
            <person name="Singh A."/>
            <person name="Wilkins M.J."/>
            <person name="Karaoz U."/>
            <person name="Brodie E.L."/>
            <person name="Williams K.H."/>
            <person name="Hubbard S.S."/>
            <person name="Banfield J.F."/>
        </authorList>
    </citation>
    <scope>NUCLEOTIDE SEQUENCE [LARGE SCALE GENOMIC DNA]</scope>
</reference>
<evidence type="ECO:0000313" key="1">
    <source>
        <dbReference type="EMBL" id="OGG55218.1"/>
    </source>
</evidence>
<dbReference type="PANTHER" id="PTHR32305:SF17">
    <property type="entry name" value="TRNA NUCLEASE WAPA"/>
    <property type="match status" value="1"/>
</dbReference>
<dbReference type="EMBL" id="MFLC01000009">
    <property type="protein sequence ID" value="OGG55218.1"/>
    <property type="molecule type" value="Genomic_DNA"/>
</dbReference>
<dbReference type="NCBIfam" id="TIGR03696">
    <property type="entry name" value="Rhs_assc_core"/>
    <property type="match status" value="1"/>
</dbReference>
<comment type="caution">
    <text evidence="1">The sequence shown here is derived from an EMBL/GenBank/DDBJ whole genome shotgun (WGS) entry which is preliminary data.</text>
</comment>
<dbReference type="InterPro" id="IPR050708">
    <property type="entry name" value="T6SS_VgrG/RHS"/>
</dbReference>
<dbReference type="InterPro" id="IPR022385">
    <property type="entry name" value="Rhs_assc_core"/>
</dbReference>
<dbReference type="Gene3D" id="2.180.10.10">
    <property type="entry name" value="RHS repeat-associated core"/>
    <property type="match status" value="1"/>
</dbReference>
<sequence length="399" mass="43661">MRDNSFAIGDWSTTTASFSLAATIEQPGVGYQNITYTYDSVGNITAITDYSLTNAYRVLSFTYDDLNRLLTASTTLATTTPFRQTYGYSSIGNITEWKTNSSATSTYTYAETNYTNPHAVTTIGATSYAYDDVGNLTTTGAWNYDWDYRNRLTQAESGTATTTYAYTHENIRVVKGSGTATTTYANRYYTVTSPSAGSGQATTTKHILGPKGETIATIEGNGSATSTYFNHADHLGGTNVVTDENGDLAQTLDYYPFGAQRINTKAGNFDEQYKFTGHEQDEDTDLTYAKQRYYGQDYGRFLSVDPVAERIAKPDELLETTGWSQENLLKHPQLLNTYSYTANNPLIYTDPEGEALDPITISVVGSLIVAYGLADIAMEAHADAYDRNLNGGLNLGDGH</sequence>
<organism evidence="1 2">
    <name type="scientific">Candidatus Kaiserbacteria bacterium RIFCSPHIGHO2_02_FULL_49_11</name>
    <dbReference type="NCBI Taxonomy" id="1798489"/>
    <lineage>
        <taxon>Bacteria</taxon>
        <taxon>Candidatus Kaiseribacteriota</taxon>
    </lineage>
</organism>
<name>A0A1F6D1A3_9BACT</name>
<dbReference type="AlphaFoldDB" id="A0A1F6D1A3"/>
<protein>
    <submittedName>
        <fullName evidence="1">Uncharacterized protein</fullName>
    </submittedName>
</protein>